<evidence type="ECO:0000313" key="4">
    <source>
        <dbReference type="Proteomes" id="UP000290287"/>
    </source>
</evidence>
<gene>
    <name evidence="3" type="ORF">CS022_02495</name>
</gene>
<dbReference type="OrthoDB" id="581986at2"/>
<dbReference type="RefSeq" id="WP_129121132.1">
    <property type="nucleotide sequence ID" value="NZ_PEIB01000002.1"/>
</dbReference>
<protein>
    <submittedName>
        <fullName evidence="3">Molecular chaperone DnaJ</fullName>
    </submittedName>
</protein>
<dbReference type="Pfam" id="PF12339">
    <property type="entry name" value="DNAJ_related"/>
    <property type="match status" value="1"/>
</dbReference>
<dbReference type="Gene3D" id="1.10.287.110">
    <property type="entry name" value="DnaJ domain"/>
    <property type="match status" value="1"/>
</dbReference>
<evidence type="ECO:0000313" key="3">
    <source>
        <dbReference type="EMBL" id="RXJ74663.1"/>
    </source>
</evidence>
<feature type="domain" description="J" evidence="2">
    <location>
        <begin position="153"/>
        <end position="204"/>
    </location>
</feature>
<keyword evidence="4" id="KW-1185">Reference proteome</keyword>
<dbReference type="InterPro" id="IPR036869">
    <property type="entry name" value="J_dom_sf"/>
</dbReference>
<name>A0A4Q0YUZ7_9GAMM</name>
<dbReference type="EMBL" id="PEIB01000002">
    <property type="protein sequence ID" value="RXJ74663.1"/>
    <property type="molecule type" value="Genomic_DNA"/>
</dbReference>
<dbReference type="InterPro" id="IPR021059">
    <property type="entry name" value="DnaJ-related_N"/>
</dbReference>
<accession>A0A4Q0YUZ7</accession>
<comment type="caution">
    <text evidence="3">The sequence shown here is derived from an EMBL/GenBank/DDBJ whole genome shotgun (WGS) entry which is preliminary data.</text>
</comment>
<dbReference type="PROSITE" id="PS50076">
    <property type="entry name" value="DNAJ_2"/>
    <property type="match status" value="1"/>
</dbReference>
<dbReference type="SUPFAM" id="SSF46565">
    <property type="entry name" value="Chaperone J-domain"/>
    <property type="match status" value="1"/>
</dbReference>
<dbReference type="CDD" id="cd06257">
    <property type="entry name" value="DnaJ"/>
    <property type="match status" value="1"/>
</dbReference>
<keyword evidence="1" id="KW-0143">Chaperone</keyword>
<dbReference type="AlphaFoldDB" id="A0A4Q0YUZ7"/>
<sequence length="204" mass="24437">MLAEQNEKGEIDNPLIWPILTILEASPESWKVHHLMSELQKTTIIDPLDDDVQLDLFKRNFLIMNALFQLQEMLYPKQWLQVESMDIKLVFRSTKLGLQRQEIDVKDPLREYYLNWRNYNAQEDDVREMLRSFWKRYRRHIGHTTENTVERSNALAALGLPIDASEKDIRQQWRKMALKWHPDRPEGDANVFRTMCEAWQSLRL</sequence>
<dbReference type="SMART" id="SM00271">
    <property type="entry name" value="DnaJ"/>
    <property type="match status" value="1"/>
</dbReference>
<dbReference type="Pfam" id="PF00226">
    <property type="entry name" value="DnaJ"/>
    <property type="match status" value="1"/>
</dbReference>
<proteinExistence type="predicted"/>
<evidence type="ECO:0000259" key="2">
    <source>
        <dbReference type="PROSITE" id="PS50076"/>
    </source>
</evidence>
<evidence type="ECO:0000256" key="1">
    <source>
        <dbReference type="ARBA" id="ARBA00023186"/>
    </source>
</evidence>
<dbReference type="InterPro" id="IPR001623">
    <property type="entry name" value="DnaJ_domain"/>
</dbReference>
<reference evidence="3 4" key="1">
    <citation type="submission" date="2017-10" db="EMBL/GenBank/DDBJ databases">
        <title>Nyctiphanis sp. nov., isolated from the stomach of the euphausiid Nyctiphanes simplex (Hansen, 1911) in the Gulf of California.</title>
        <authorList>
            <person name="Gomez-Gil B."/>
            <person name="Aguilar-Mendez M."/>
            <person name="Lopez-Cortes A."/>
            <person name="Gomez-Gutierrez J."/>
            <person name="Roque A."/>
            <person name="Lang E."/>
            <person name="Gonzalez-Castillo A."/>
        </authorList>
    </citation>
    <scope>NUCLEOTIDE SEQUENCE [LARGE SCALE GENOMIC DNA]</scope>
    <source>
        <strain evidence="3 4">CAIM 600</strain>
    </source>
</reference>
<organism evidence="3 4">
    <name type="scientific">Veronia nyctiphanis</name>
    <dbReference type="NCBI Taxonomy" id="1278244"/>
    <lineage>
        <taxon>Bacteria</taxon>
        <taxon>Pseudomonadati</taxon>
        <taxon>Pseudomonadota</taxon>
        <taxon>Gammaproteobacteria</taxon>
        <taxon>Vibrionales</taxon>
        <taxon>Vibrionaceae</taxon>
        <taxon>Veronia</taxon>
    </lineage>
</organism>
<dbReference type="Proteomes" id="UP000290287">
    <property type="component" value="Unassembled WGS sequence"/>
</dbReference>